<accession>A0AAV2NDT8</accession>
<evidence type="ECO:0000313" key="3">
    <source>
        <dbReference type="Proteomes" id="UP001497644"/>
    </source>
</evidence>
<organism evidence="2 3">
    <name type="scientific">Lasius platythorax</name>
    <dbReference type="NCBI Taxonomy" id="488582"/>
    <lineage>
        <taxon>Eukaryota</taxon>
        <taxon>Metazoa</taxon>
        <taxon>Ecdysozoa</taxon>
        <taxon>Arthropoda</taxon>
        <taxon>Hexapoda</taxon>
        <taxon>Insecta</taxon>
        <taxon>Pterygota</taxon>
        <taxon>Neoptera</taxon>
        <taxon>Endopterygota</taxon>
        <taxon>Hymenoptera</taxon>
        <taxon>Apocrita</taxon>
        <taxon>Aculeata</taxon>
        <taxon>Formicoidea</taxon>
        <taxon>Formicidae</taxon>
        <taxon>Formicinae</taxon>
        <taxon>Lasius</taxon>
        <taxon>Lasius</taxon>
    </lineage>
</organism>
<dbReference type="Proteomes" id="UP001497644">
    <property type="component" value="Chromosome 14"/>
</dbReference>
<sequence length="99" mass="11348">MPAINKTEQTRAAMTDNDTKVTTKMAMYHPVRLLVPFRDKPRSRRKSVSSVFFDEAGSSYNINSQSFKTRVSERNSPTRVHQSGIWSRSFYGITSTKNK</sequence>
<feature type="compositionally biased region" description="Polar residues" evidence="1">
    <location>
        <begin position="1"/>
        <end position="12"/>
    </location>
</feature>
<dbReference type="AlphaFoldDB" id="A0AAV2NDT8"/>
<proteinExistence type="predicted"/>
<name>A0AAV2NDT8_9HYME</name>
<gene>
    <name evidence="2" type="ORF">LPLAT_LOCUS4242</name>
</gene>
<protein>
    <submittedName>
        <fullName evidence="2">Uncharacterized protein</fullName>
    </submittedName>
</protein>
<evidence type="ECO:0000256" key="1">
    <source>
        <dbReference type="SAM" id="MobiDB-lite"/>
    </source>
</evidence>
<reference evidence="2" key="1">
    <citation type="submission" date="2024-04" db="EMBL/GenBank/DDBJ databases">
        <authorList>
            <consortium name="Molecular Ecology Group"/>
        </authorList>
    </citation>
    <scope>NUCLEOTIDE SEQUENCE</scope>
</reference>
<feature type="region of interest" description="Disordered" evidence="1">
    <location>
        <begin position="1"/>
        <end position="21"/>
    </location>
</feature>
<evidence type="ECO:0000313" key="2">
    <source>
        <dbReference type="EMBL" id="CAL1678370.1"/>
    </source>
</evidence>
<dbReference type="EMBL" id="OZ034837">
    <property type="protein sequence ID" value="CAL1678370.1"/>
    <property type="molecule type" value="Genomic_DNA"/>
</dbReference>
<keyword evidence="3" id="KW-1185">Reference proteome</keyword>